<dbReference type="CDD" id="cd00419">
    <property type="entry name" value="Ferrochelatase_C"/>
    <property type="match status" value="1"/>
</dbReference>
<reference evidence="11" key="1">
    <citation type="submission" date="2020-03" db="EMBL/GenBank/DDBJ databases">
        <authorList>
            <person name="Guo F."/>
        </authorList>
    </citation>
    <scope>NUCLEOTIDE SEQUENCE</scope>
    <source>
        <strain evidence="11">JCM 30134</strain>
    </source>
</reference>
<evidence type="ECO:0000256" key="1">
    <source>
        <dbReference type="ARBA" id="ARBA00007718"/>
    </source>
</evidence>
<evidence type="ECO:0000256" key="7">
    <source>
        <dbReference type="ARBA" id="ARBA00023244"/>
    </source>
</evidence>
<comment type="similarity">
    <text evidence="1 9 10">Belongs to the ferrochelatase family.</text>
</comment>
<dbReference type="RefSeq" id="WP_167189044.1">
    <property type="nucleotide sequence ID" value="NZ_JAAONZ010000014.1"/>
</dbReference>
<dbReference type="EC" id="4.98.1.1" evidence="9 10"/>
<evidence type="ECO:0000256" key="9">
    <source>
        <dbReference type="HAMAP-Rule" id="MF_00323"/>
    </source>
</evidence>
<keyword evidence="4 9" id="KW-0408">Iron</keyword>
<comment type="caution">
    <text evidence="11">The sequence shown here is derived from an EMBL/GenBank/DDBJ whole genome shotgun (WGS) entry which is preliminary data.</text>
</comment>
<dbReference type="PANTHER" id="PTHR11108:SF1">
    <property type="entry name" value="FERROCHELATASE, MITOCHONDRIAL"/>
    <property type="match status" value="1"/>
</dbReference>
<dbReference type="AlphaFoldDB" id="A0A9E5MMN8"/>
<comment type="function">
    <text evidence="9 10">Catalyzes the ferrous insertion into protoporphyrin IX.</text>
</comment>
<name>A0A9E5MMN8_9GAMM</name>
<dbReference type="Gene3D" id="3.40.50.1400">
    <property type="match status" value="2"/>
</dbReference>
<keyword evidence="3 9" id="KW-0479">Metal-binding</keyword>
<evidence type="ECO:0000256" key="4">
    <source>
        <dbReference type="ARBA" id="ARBA00023004"/>
    </source>
</evidence>
<evidence type="ECO:0000313" key="12">
    <source>
        <dbReference type="Proteomes" id="UP000787472"/>
    </source>
</evidence>
<evidence type="ECO:0000256" key="8">
    <source>
        <dbReference type="ARBA" id="ARBA00024536"/>
    </source>
</evidence>
<dbReference type="GO" id="GO:0006783">
    <property type="term" value="P:heme biosynthetic process"/>
    <property type="evidence" value="ECO:0007669"/>
    <property type="project" value="UniProtKB-UniRule"/>
</dbReference>
<evidence type="ECO:0000256" key="5">
    <source>
        <dbReference type="ARBA" id="ARBA00023133"/>
    </source>
</evidence>
<keyword evidence="6 9" id="KW-0456">Lyase</keyword>
<dbReference type="GO" id="GO:0004325">
    <property type="term" value="F:ferrochelatase activity"/>
    <property type="evidence" value="ECO:0007669"/>
    <property type="project" value="UniProtKB-UniRule"/>
</dbReference>
<keyword evidence="5 9" id="KW-0350">Heme biosynthesis</keyword>
<accession>A0A9E5MMN8</accession>
<feature type="binding site" evidence="9">
    <location>
        <position position="199"/>
    </location>
    <ligand>
        <name>Fe(2+)</name>
        <dbReference type="ChEBI" id="CHEBI:29033"/>
    </ligand>
</feature>
<gene>
    <name evidence="9 11" type="primary">hemH</name>
    <name evidence="11" type="ORF">G8770_16025</name>
</gene>
<proteinExistence type="inferred from homology"/>
<keyword evidence="7 9" id="KW-0627">Porphyrin biosynthesis</keyword>
<dbReference type="EMBL" id="JAAONZ010000014">
    <property type="protein sequence ID" value="NHO67057.1"/>
    <property type="molecule type" value="Genomic_DNA"/>
</dbReference>
<dbReference type="InterPro" id="IPR001015">
    <property type="entry name" value="Ferrochelatase"/>
</dbReference>
<comment type="pathway">
    <text evidence="9 10">Porphyrin-containing compound metabolism; protoheme biosynthesis; protoheme from protoporphyrin-IX: step 1/1.</text>
</comment>
<evidence type="ECO:0000313" key="11">
    <source>
        <dbReference type="EMBL" id="NHO67057.1"/>
    </source>
</evidence>
<protein>
    <recommendedName>
        <fullName evidence="9 10">Ferrochelatase</fullName>
        <ecNumber evidence="9 10">4.98.1.1</ecNumber>
    </recommendedName>
    <alternativeName>
        <fullName evidence="9">Heme synthase</fullName>
    </alternativeName>
    <alternativeName>
        <fullName evidence="9">Protoheme ferro-lyase</fullName>
    </alternativeName>
</protein>
<comment type="catalytic activity">
    <reaction evidence="8">
        <text>Fe-coproporphyrin III + 2 H(+) = coproporphyrin III + Fe(2+)</text>
        <dbReference type="Rhea" id="RHEA:49572"/>
        <dbReference type="ChEBI" id="CHEBI:15378"/>
        <dbReference type="ChEBI" id="CHEBI:29033"/>
        <dbReference type="ChEBI" id="CHEBI:68438"/>
        <dbReference type="ChEBI" id="CHEBI:131725"/>
        <dbReference type="EC" id="4.99.1.9"/>
    </reaction>
    <physiologicalReaction direction="right-to-left" evidence="8">
        <dbReference type="Rhea" id="RHEA:49574"/>
    </physiologicalReaction>
</comment>
<dbReference type="GO" id="GO:0046872">
    <property type="term" value="F:metal ion binding"/>
    <property type="evidence" value="ECO:0007669"/>
    <property type="project" value="UniProtKB-KW"/>
</dbReference>
<dbReference type="FunFam" id="3.40.50.1400:FF:000002">
    <property type="entry name" value="Ferrochelatase"/>
    <property type="match status" value="1"/>
</dbReference>
<dbReference type="Proteomes" id="UP000787472">
    <property type="component" value="Unassembled WGS sequence"/>
</dbReference>
<dbReference type="CDD" id="cd03411">
    <property type="entry name" value="Ferrochelatase_N"/>
    <property type="match status" value="1"/>
</dbReference>
<dbReference type="NCBIfam" id="TIGR00109">
    <property type="entry name" value="hemH"/>
    <property type="match status" value="1"/>
</dbReference>
<dbReference type="InterPro" id="IPR019772">
    <property type="entry name" value="Ferrochelatase_AS"/>
</dbReference>
<dbReference type="InterPro" id="IPR033644">
    <property type="entry name" value="Ferrochelatase_C"/>
</dbReference>
<sequence>MSSNHRGKLGVILMNLGTPAKPTAKEVRRFLAEFLGDRRVVELPRALWWPILYGIILPFRAPRVAKLYEEIWQAEGSPLKVITEKQALALQSKFDKQEVLVTYAMTYGNPKMEQRVAELEAEGVDSILVLPLYPQYSATTTAAIYDQYADLISRQRNISNVKIHKCYFDREDYVMALAQSIKTHWQTNEPPEKLLFSFHGIPRLFVERGDPYEKHCLATAEMVARLLELDESRWQVSFQSRLGKAEWLTPYTDLQLEQWGKEGIESVDVICPAFSADCLETLEEIDGENRQIFLASGGQRFGYIPCLNDLPAHTDMMANIVNEYRPKP</sequence>
<evidence type="ECO:0000256" key="2">
    <source>
        <dbReference type="ARBA" id="ARBA00022490"/>
    </source>
</evidence>
<comment type="catalytic activity">
    <reaction evidence="9 10">
        <text>heme b + 2 H(+) = protoporphyrin IX + Fe(2+)</text>
        <dbReference type="Rhea" id="RHEA:22584"/>
        <dbReference type="ChEBI" id="CHEBI:15378"/>
        <dbReference type="ChEBI" id="CHEBI:29033"/>
        <dbReference type="ChEBI" id="CHEBI:57306"/>
        <dbReference type="ChEBI" id="CHEBI:60344"/>
        <dbReference type="EC" id="4.98.1.1"/>
    </reaction>
</comment>
<comment type="subcellular location">
    <subcellularLocation>
        <location evidence="9 10">Cytoplasm</location>
    </subcellularLocation>
</comment>
<organism evidence="11 12">
    <name type="scientific">Pseudomaricurvus hydrocarbonicus</name>
    <dbReference type="NCBI Taxonomy" id="1470433"/>
    <lineage>
        <taxon>Bacteria</taxon>
        <taxon>Pseudomonadati</taxon>
        <taxon>Pseudomonadota</taxon>
        <taxon>Gammaproteobacteria</taxon>
        <taxon>Cellvibrionales</taxon>
        <taxon>Cellvibrionaceae</taxon>
        <taxon>Pseudomaricurvus</taxon>
    </lineage>
</organism>
<dbReference type="PROSITE" id="PS00534">
    <property type="entry name" value="FERROCHELATASE"/>
    <property type="match status" value="1"/>
</dbReference>
<evidence type="ECO:0000256" key="10">
    <source>
        <dbReference type="RuleBase" id="RU000607"/>
    </source>
</evidence>
<dbReference type="HAMAP" id="MF_00323">
    <property type="entry name" value="Ferrochelatase"/>
    <property type="match status" value="1"/>
</dbReference>
<evidence type="ECO:0000256" key="3">
    <source>
        <dbReference type="ARBA" id="ARBA00022723"/>
    </source>
</evidence>
<dbReference type="SUPFAM" id="SSF53800">
    <property type="entry name" value="Chelatase"/>
    <property type="match status" value="1"/>
</dbReference>
<feature type="binding site" evidence="9">
    <location>
        <position position="280"/>
    </location>
    <ligand>
        <name>Fe(2+)</name>
        <dbReference type="ChEBI" id="CHEBI:29033"/>
    </ligand>
</feature>
<keyword evidence="12" id="KW-1185">Reference proteome</keyword>
<keyword evidence="2 9" id="KW-0963">Cytoplasm</keyword>
<dbReference type="InterPro" id="IPR033659">
    <property type="entry name" value="Ferrochelatase_N"/>
</dbReference>
<dbReference type="Pfam" id="PF00762">
    <property type="entry name" value="Ferrochelatase"/>
    <property type="match status" value="1"/>
</dbReference>
<dbReference type="PANTHER" id="PTHR11108">
    <property type="entry name" value="FERROCHELATASE"/>
    <property type="match status" value="1"/>
</dbReference>
<evidence type="ECO:0000256" key="6">
    <source>
        <dbReference type="ARBA" id="ARBA00023239"/>
    </source>
</evidence>
<dbReference type="GO" id="GO:0005737">
    <property type="term" value="C:cytoplasm"/>
    <property type="evidence" value="ECO:0007669"/>
    <property type="project" value="UniProtKB-SubCell"/>
</dbReference>